<feature type="compositionally biased region" description="Polar residues" evidence="2">
    <location>
        <begin position="46"/>
        <end position="56"/>
    </location>
</feature>
<evidence type="ECO:0000256" key="1">
    <source>
        <dbReference type="SAM" id="Coils"/>
    </source>
</evidence>
<dbReference type="InterPro" id="IPR031981">
    <property type="entry name" value="MIEAP_C"/>
</dbReference>
<evidence type="ECO:0000313" key="5">
    <source>
        <dbReference type="Proteomes" id="UP001634394"/>
    </source>
</evidence>
<dbReference type="Pfam" id="PF16026">
    <property type="entry name" value="MIEAP"/>
    <property type="match status" value="1"/>
</dbReference>
<comment type="caution">
    <text evidence="4">The sequence shown here is derived from an EMBL/GenBank/DDBJ whole genome shotgun (WGS) entry which is preliminary data.</text>
</comment>
<sequence>MASGSNHPGKWPGRTRHSWDDGILNKIHSFNSLSDYQLSERRSDPSESTSVASETPSDPFDLDTDTLYINVTTLQKSCKKLNLLKRKIEKKTKKIERKWEFKFKDREDLDKKKEAYRDVYNEILAERAAVERIFHMSGLFTNDNQTRRQAALKRPKPKSQHLLQIDTEECEKCQQKETMIRKLKNDIEKSRSDDIYLQRKISALETRIAIERSDKEDNLRSLRSAESETNQLTSQLEKERNAKEEALSSLRSAESETNQLTSQLETERNSKEEALSRLQSSESETNETKRELEKEKLSKQQAIRNYILRPTESEINEVKRQLENERKSKEEDHLRLEEKINQLTNQLEDERNAKEEAILRQLRDNNPNPVELSDSNRPTKLSEQFSELYENEWTDAFNELDRLSGNIEEKKIIFYLRDFVLEIHSVCSNISYSKIKTIEEAIVKPSLPFENAKIPTKILTTIKDGIKSMAPSLLEYTREVVLGHLEKQYLHDPVAGCLHHQTIKRYIDKCTEVCWYMSVQDPQMFMDGSKSPDAKFDSIKHKEYTKKGPYEDFVVWPALYLFKGGPMLCRGVAQGANKAMIRQQ</sequence>
<feature type="compositionally biased region" description="Basic and acidic residues" evidence="2">
    <location>
        <begin position="215"/>
        <end position="226"/>
    </location>
</feature>
<accession>A0ABD3WWU6</accession>
<reference evidence="4 5" key="1">
    <citation type="submission" date="2024-11" db="EMBL/GenBank/DDBJ databases">
        <title>Chromosome-level genome assembly of the freshwater bivalve Anodonta woodiana.</title>
        <authorList>
            <person name="Chen X."/>
        </authorList>
    </citation>
    <scope>NUCLEOTIDE SEQUENCE [LARGE SCALE GENOMIC DNA]</scope>
    <source>
        <strain evidence="4">MN2024</strain>
        <tissue evidence="4">Gills</tissue>
    </source>
</reference>
<dbReference type="EMBL" id="JBJQND010000004">
    <property type="protein sequence ID" value="KAL3878447.1"/>
    <property type="molecule type" value="Genomic_DNA"/>
</dbReference>
<organism evidence="4 5">
    <name type="scientific">Sinanodonta woodiana</name>
    <name type="common">Chinese pond mussel</name>
    <name type="synonym">Anodonta woodiana</name>
    <dbReference type="NCBI Taxonomy" id="1069815"/>
    <lineage>
        <taxon>Eukaryota</taxon>
        <taxon>Metazoa</taxon>
        <taxon>Spiralia</taxon>
        <taxon>Lophotrochozoa</taxon>
        <taxon>Mollusca</taxon>
        <taxon>Bivalvia</taxon>
        <taxon>Autobranchia</taxon>
        <taxon>Heteroconchia</taxon>
        <taxon>Palaeoheterodonta</taxon>
        <taxon>Unionida</taxon>
        <taxon>Unionoidea</taxon>
        <taxon>Unionidae</taxon>
        <taxon>Unioninae</taxon>
        <taxon>Sinanodonta</taxon>
    </lineage>
</organism>
<feature type="domain" description="Mitochondria-eating protein C-terminal" evidence="3">
    <location>
        <begin position="377"/>
        <end position="573"/>
    </location>
</feature>
<feature type="region of interest" description="Disordered" evidence="2">
    <location>
        <begin position="215"/>
        <end position="296"/>
    </location>
</feature>
<feature type="compositionally biased region" description="Low complexity" evidence="2">
    <location>
        <begin position="247"/>
        <end position="256"/>
    </location>
</feature>
<evidence type="ECO:0000313" key="4">
    <source>
        <dbReference type="EMBL" id="KAL3878447.1"/>
    </source>
</evidence>
<keyword evidence="1" id="KW-0175">Coiled coil</keyword>
<feature type="compositionally biased region" description="Basic and acidic residues" evidence="2">
    <location>
        <begin position="265"/>
        <end position="275"/>
    </location>
</feature>
<dbReference type="AlphaFoldDB" id="A0ABD3WWU6"/>
<evidence type="ECO:0000259" key="3">
    <source>
        <dbReference type="Pfam" id="PF16026"/>
    </source>
</evidence>
<feature type="region of interest" description="Disordered" evidence="2">
    <location>
        <begin position="38"/>
        <end position="58"/>
    </location>
</feature>
<dbReference type="Proteomes" id="UP001634394">
    <property type="component" value="Unassembled WGS sequence"/>
</dbReference>
<name>A0ABD3WWU6_SINWO</name>
<proteinExistence type="predicted"/>
<keyword evidence="5" id="KW-1185">Reference proteome</keyword>
<feature type="compositionally biased region" description="Basic and acidic residues" evidence="2">
    <location>
        <begin position="236"/>
        <end position="246"/>
    </location>
</feature>
<evidence type="ECO:0000256" key="2">
    <source>
        <dbReference type="SAM" id="MobiDB-lite"/>
    </source>
</evidence>
<feature type="coiled-coil region" evidence="1">
    <location>
        <begin position="74"/>
        <end position="126"/>
    </location>
</feature>
<feature type="compositionally biased region" description="Basic and acidic residues" evidence="2">
    <location>
        <begin position="286"/>
        <end position="296"/>
    </location>
</feature>
<protein>
    <recommendedName>
        <fullName evidence="3">Mitochondria-eating protein C-terminal domain-containing protein</fullName>
    </recommendedName>
</protein>
<gene>
    <name evidence="4" type="ORF">ACJMK2_030797</name>
</gene>